<evidence type="ECO:0000313" key="10">
    <source>
        <dbReference type="Proteomes" id="UP001161390"/>
    </source>
</evidence>
<evidence type="ECO:0000256" key="1">
    <source>
        <dbReference type="ARBA" id="ARBA00004141"/>
    </source>
</evidence>
<dbReference type="Pfam" id="PF00892">
    <property type="entry name" value="EamA"/>
    <property type="match status" value="2"/>
</dbReference>
<feature type="transmembrane region" description="Helical" evidence="7">
    <location>
        <begin position="35"/>
        <end position="58"/>
    </location>
</feature>
<feature type="region of interest" description="Disordered" evidence="6">
    <location>
        <begin position="322"/>
        <end position="349"/>
    </location>
</feature>
<feature type="transmembrane region" description="Helical" evidence="7">
    <location>
        <begin position="152"/>
        <end position="170"/>
    </location>
</feature>
<feature type="transmembrane region" description="Helical" evidence="7">
    <location>
        <begin position="243"/>
        <end position="265"/>
    </location>
</feature>
<sequence length="349" mass="37314">MPQPYSQDRKTDALTGLDQAATGQVVQPKPLSRPVLLTLCLSLILIWGSAFNFVGVGVDHISPFWLTAWRLVVGALFLTAYALLSGARFPALTDRRWVWYSGLGLTGAVVPFLLMAQGQKTVDSGLTAVIVGAMPLITILLAHFFTSEKLTLFKIVGFFIGFLGVAVLFLPDDFAVGLTGDWKAQLLILGAAFCYGGTTVAAKNAPITNAAVGAAIMMIAASVAGVGSALIVDPGGHVPNLTALIMILLLGFGATGIATILYLVFIERVGPSAMARLNYFPPVASVVFGVWFLHEPFTWKIALAFAIIILGVFVSRIRRTDPSAPQMDWPDPDQGRPRPPIPAVRPDRD</sequence>
<name>A0ABQ5UZK2_9PROT</name>
<feature type="transmembrane region" description="Helical" evidence="7">
    <location>
        <begin position="277"/>
        <end position="293"/>
    </location>
</feature>
<comment type="similarity">
    <text evidence="2">Belongs to the EamA transporter family.</text>
</comment>
<proteinExistence type="inferred from homology"/>
<evidence type="ECO:0000259" key="8">
    <source>
        <dbReference type="Pfam" id="PF00892"/>
    </source>
</evidence>
<comment type="subcellular location">
    <subcellularLocation>
        <location evidence="1">Membrane</location>
        <topology evidence="1">Multi-pass membrane protein</topology>
    </subcellularLocation>
</comment>
<dbReference type="EMBL" id="BSNJ01000002">
    <property type="protein sequence ID" value="GLQ20200.1"/>
    <property type="molecule type" value="Genomic_DNA"/>
</dbReference>
<evidence type="ECO:0000256" key="7">
    <source>
        <dbReference type="SAM" id="Phobius"/>
    </source>
</evidence>
<evidence type="ECO:0000313" key="9">
    <source>
        <dbReference type="EMBL" id="GLQ20200.1"/>
    </source>
</evidence>
<evidence type="ECO:0000256" key="2">
    <source>
        <dbReference type="ARBA" id="ARBA00007362"/>
    </source>
</evidence>
<gene>
    <name evidence="9" type="ORF">GCM10007854_11550</name>
</gene>
<feature type="transmembrane region" description="Helical" evidence="7">
    <location>
        <begin position="299"/>
        <end position="317"/>
    </location>
</feature>
<feature type="transmembrane region" description="Helical" evidence="7">
    <location>
        <begin position="126"/>
        <end position="145"/>
    </location>
</feature>
<keyword evidence="5 7" id="KW-0472">Membrane</keyword>
<evidence type="ECO:0000256" key="5">
    <source>
        <dbReference type="ARBA" id="ARBA00023136"/>
    </source>
</evidence>
<dbReference type="Gene3D" id="1.10.3730.20">
    <property type="match status" value="1"/>
</dbReference>
<dbReference type="Proteomes" id="UP001161390">
    <property type="component" value="Unassembled WGS sequence"/>
</dbReference>
<feature type="domain" description="EamA" evidence="8">
    <location>
        <begin position="39"/>
        <end position="169"/>
    </location>
</feature>
<dbReference type="InterPro" id="IPR050638">
    <property type="entry name" value="AA-Vitamin_Transporters"/>
</dbReference>
<dbReference type="InterPro" id="IPR000620">
    <property type="entry name" value="EamA_dom"/>
</dbReference>
<feature type="transmembrane region" description="Helical" evidence="7">
    <location>
        <begin position="209"/>
        <end position="231"/>
    </location>
</feature>
<keyword evidence="10" id="KW-1185">Reference proteome</keyword>
<feature type="transmembrane region" description="Helical" evidence="7">
    <location>
        <begin position="182"/>
        <end position="202"/>
    </location>
</feature>
<reference evidence="9" key="1">
    <citation type="journal article" date="2014" name="Int. J. Syst. Evol. Microbiol.">
        <title>Complete genome of a new Firmicutes species belonging to the dominant human colonic microbiota ('Ruminococcus bicirculans') reveals two chromosomes and a selective capacity to utilize plant glucans.</title>
        <authorList>
            <consortium name="NISC Comparative Sequencing Program"/>
            <person name="Wegmann U."/>
            <person name="Louis P."/>
            <person name="Goesmann A."/>
            <person name="Henrissat B."/>
            <person name="Duncan S.H."/>
            <person name="Flint H.J."/>
        </authorList>
    </citation>
    <scope>NUCLEOTIDE SEQUENCE</scope>
    <source>
        <strain evidence="9">NBRC 108216</strain>
    </source>
</reference>
<dbReference type="PANTHER" id="PTHR32322">
    <property type="entry name" value="INNER MEMBRANE TRANSPORTER"/>
    <property type="match status" value="1"/>
</dbReference>
<protein>
    <submittedName>
        <fullName evidence="9">ABC transporter permease</fullName>
    </submittedName>
</protein>
<dbReference type="PANTHER" id="PTHR32322:SF2">
    <property type="entry name" value="EAMA DOMAIN-CONTAINING PROTEIN"/>
    <property type="match status" value="1"/>
</dbReference>
<evidence type="ECO:0000256" key="4">
    <source>
        <dbReference type="ARBA" id="ARBA00022989"/>
    </source>
</evidence>
<keyword evidence="4 7" id="KW-1133">Transmembrane helix</keyword>
<evidence type="ECO:0000256" key="3">
    <source>
        <dbReference type="ARBA" id="ARBA00022692"/>
    </source>
</evidence>
<feature type="transmembrane region" description="Helical" evidence="7">
    <location>
        <begin position="64"/>
        <end position="85"/>
    </location>
</feature>
<dbReference type="SUPFAM" id="SSF103481">
    <property type="entry name" value="Multidrug resistance efflux transporter EmrE"/>
    <property type="match status" value="2"/>
</dbReference>
<evidence type="ECO:0000256" key="6">
    <source>
        <dbReference type="SAM" id="MobiDB-lite"/>
    </source>
</evidence>
<dbReference type="InterPro" id="IPR037185">
    <property type="entry name" value="EmrE-like"/>
</dbReference>
<accession>A0ABQ5UZK2</accession>
<feature type="transmembrane region" description="Helical" evidence="7">
    <location>
        <begin position="97"/>
        <end position="114"/>
    </location>
</feature>
<comment type="caution">
    <text evidence="9">The sequence shown here is derived from an EMBL/GenBank/DDBJ whole genome shotgun (WGS) entry which is preliminary data.</text>
</comment>
<feature type="domain" description="EamA" evidence="8">
    <location>
        <begin position="183"/>
        <end position="315"/>
    </location>
</feature>
<keyword evidence="3 7" id="KW-0812">Transmembrane</keyword>
<reference evidence="9" key="2">
    <citation type="submission" date="2023-01" db="EMBL/GenBank/DDBJ databases">
        <title>Draft genome sequence of Algimonas porphyrae strain NBRC 108216.</title>
        <authorList>
            <person name="Sun Q."/>
            <person name="Mori K."/>
        </authorList>
    </citation>
    <scope>NUCLEOTIDE SEQUENCE</scope>
    <source>
        <strain evidence="9">NBRC 108216</strain>
    </source>
</reference>
<organism evidence="9 10">
    <name type="scientific">Algimonas porphyrae</name>
    <dbReference type="NCBI Taxonomy" id="1128113"/>
    <lineage>
        <taxon>Bacteria</taxon>
        <taxon>Pseudomonadati</taxon>
        <taxon>Pseudomonadota</taxon>
        <taxon>Alphaproteobacteria</taxon>
        <taxon>Maricaulales</taxon>
        <taxon>Robiginitomaculaceae</taxon>
        <taxon>Algimonas</taxon>
    </lineage>
</organism>
<dbReference type="RefSeq" id="WP_371398564.1">
    <property type="nucleotide sequence ID" value="NZ_CP163424.1"/>
</dbReference>